<comment type="caution">
    <text evidence="2">The sequence shown here is derived from an EMBL/GenBank/DDBJ whole genome shotgun (WGS) entry which is preliminary data.</text>
</comment>
<gene>
    <name evidence="2" type="ORF">MPH_10395</name>
</gene>
<feature type="domain" description="Heterokaryon incompatibility" evidence="1">
    <location>
        <begin position="187"/>
        <end position="347"/>
    </location>
</feature>
<dbReference type="AlphaFoldDB" id="K2RQG7"/>
<name>K2RQG7_MACPH</name>
<protein>
    <submittedName>
        <fullName evidence="2">Heterokaryon incompatibility</fullName>
    </submittedName>
</protein>
<dbReference type="HOGENOM" id="CLU_003953_5_1_1"/>
<accession>K2RQG7</accession>
<feature type="non-terminal residue" evidence="2">
    <location>
        <position position="459"/>
    </location>
</feature>
<dbReference type="eggNOG" id="ENOG502RW0C">
    <property type="taxonomic scope" value="Eukaryota"/>
</dbReference>
<dbReference type="OrthoDB" id="2958217at2759"/>
<evidence type="ECO:0000259" key="1">
    <source>
        <dbReference type="Pfam" id="PF06985"/>
    </source>
</evidence>
<dbReference type="STRING" id="1126212.K2RQG7"/>
<evidence type="ECO:0000313" key="3">
    <source>
        <dbReference type="Proteomes" id="UP000007129"/>
    </source>
</evidence>
<dbReference type="Pfam" id="PF06985">
    <property type="entry name" value="HET"/>
    <property type="match status" value="1"/>
</dbReference>
<reference evidence="2 3" key="1">
    <citation type="journal article" date="2012" name="BMC Genomics">
        <title>Tools to kill: Genome of one of the most destructive plant pathogenic fungi Macrophomina phaseolina.</title>
        <authorList>
            <person name="Islam M.S."/>
            <person name="Haque M.S."/>
            <person name="Islam M.M."/>
            <person name="Emdad E.M."/>
            <person name="Halim A."/>
            <person name="Hossen Q.M.M."/>
            <person name="Hossain M.Z."/>
            <person name="Ahmed B."/>
            <person name="Rahim S."/>
            <person name="Rahman M.S."/>
            <person name="Alam M.M."/>
            <person name="Hou S."/>
            <person name="Wan X."/>
            <person name="Saito J.A."/>
            <person name="Alam M."/>
        </authorList>
    </citation>
    <scope>NUCLEOTIDE SEQUENCE [LARGE SCALE GENOMIC DNA]</scope>
    <source>
        <strain evidence="2 3">MS6</strain>
    </source>
</reference>
<dbReference type="PANTHER" id="PTHR33112">
    <property type="entry name" value="DOMAIN PROTEIN, PUTATIVE-RELATED"/>
    <property type="match status" value="1"/>
</dbReference>
<sequence length="459" mass="50704">MARRIATERKAKWTKRDQPSINIETTPRFVDFGPIAEVRKRIACSFCVLINHLLPSDFLLPFEANVVIGLASLPTDANSLEVLILESDGRDGADVCAMVGLRQRIPVGHIEVKWAEPVVPNPEKTLARSLPPMLNFKRIKELLSQCESCHEQTLGGRLNDSGEPPLKILLLDTQRGCLVKATTKYRYLALSYVRGKDPFFHTTTANLLELQKPGGIFRIRSQLPQTLLDAIILTREIGERYLWIDALCIPQDNPSLHHRPSQTGTIFGHSHLTIIAWTAASAHSSLAGVRPCTLRPPHLSKHFPFSTNANRPSPPLLHLRTAPFHADYMRTHHRLSRHTTRAWTYQERLLSPRRLYLSYHDAFFVCAASPASCSAHPFPIGVNTSTILLDDGELALPHPASLVSSSVVPAAPPSPGPHSLLATLIADFAPTTTTRPADRLAAFAGVQALLRPRFGGDDA</sequence>
<dbReference type="PANTHER" id="PTHR33112:SF12">
    <property type="entry name" value="HETEROKARYON INCOMPATIBILITY DOMAIN-CONTAINING PROTEIN"/>
    <property type="match status" value="1"/>
</dbReference>
<proteinExistence type="predicted"/>
<dbReference type="InterPro" id="IPR010730">
    <property type="entry name" value="HET"/>
</dbReference>
<organism evidence="2 3">
    <name type="scientific">Macrophomina phaseolina (strain MS6)</name>
    <name type="common">Charcoal rot fungus</name>
    <dbReference type="NCBI Taxonomy" id="1126212"/>
    <lineage>
        <taxon>Eukaryota</taxon>
        <taxon>Fungi</taxon>
        <taxon>Dikarya</taxon>
        <taxon>Ascomycota</taxon>
        <taxon>Pezizomycotina</taxon>
        <taxon>Dothideomycetes</taxon>
        <taxon>Dothideomycetes incertae sedis</taxon>
        <taxon>Botryosphaeriales</taxon>
        <taxon>Botryosphaeriaceae</taxon>
        <taxon>Macrophomina</taxon>
    </lineage>
</organism>
<dbReference type="InParanoid" id="K2RQG7"/>
<dbReference type="EMBL" id="AHHD01000450">
    <property type="protein sequence ID" value="EKG12439.1"/>
    <property type="molecule type" value="Genomic_DNA"/>
</dbReference>
<evidence type="ECO:0000313" key="2">
    <source>
        <dbReference type="EMBL" id="EKG12439.1"/>
    </source>
</evidence>
<dbReference type="VEuPathDB" id="FungiDB:MPH_10395"/>
<dbReference type="Proteomes" id="UP000007129">
    <property type="component" value="Unassembled WGS sequence"/>
</dbReference>